<organism evidence="2 3">
    <name type="scientific">Clostridium argentinense CDC 2741</name>
    <dbReference type="NCBI Taxonomy" id="1418104"/>
    <lineage>
        <taxon>Bacteria</taxon>
        <taxon>Bacillati</taxon>
        <taxon>Bacillota</taxon>
        <taxon>Clostridia</taxon>
        <taxon>Eubacteriales</taxon>
        <taxon>Clostridiaceae</taxon>
        <taxon>Clostridium</taxon>
    </lineage>
</organism>
<dbReference type="RefSeq" id="WP_039633686.1">
    <property type="nucleotide sequence ID" value="NZ_AYSO01000017.1"/>
</dbReference>
<name>A0A0C1UFQ6_9CLOT</name>
<protein>
    <submittedName>
        <fullName evidence="2">Uncharacterized protein</fullName>
    </submittedName>
</protein>
<dbReference type="STRING" id="29341.RSJ17_16475"/>
<dbReference type="OrthoDB" id="2518519at2"/>
<gene>
    <name evidence="2" type="ORF">U732_1807</name>
</gene>
<sequence>MKIKKKTAMITSFTLGLLMFATTAMAEISSKSGYDQAKDALKYSAESFTSKLSNYTIDISMNIKDNGKVIISENTVNKYDITKNSCENFYTRINGSKKSEGYFYRDKDIMVNTSENQDIYFVTEYEGSDEGRILRNPFEEKSAGDIEKIGDAIVGSLKDYVVVDEKTNGSKELSGSISEAQIPALVNAVTSYMIKSTSFFNIDTQEEKVMPMITKDVYVKEVKGNMVVDKDGLIQNIFGTGVLSGKDDKGNEHTLTFELLGKVSNINSTAVNKPDLSGKKVEKYIQENMNVLKNPEMYVGKYKNDIVIKEDGKFQKIGERIIDITHSDHKSIGGTYHEEYGEGYKDYAGNKSDISFDAKYREEGYYDAEFDIEGSSDKGYINLNIGEAKFHFGMPVGDRDWYNGEFTRVFE</sequence>
<feature type="signal peptide" evidence="1">
    <location>
        <begin position="1"/>
        <end position="26"/>
    </location>
</feature>
<comment type="caution">
    <text evidence="2">The sequence shown here is derived from an EMBL/GenBank/DDBJ whole genome shotgun (WGS) entry which is preliminary data.</text>
</comment>
<dbReference type="Proteomes" id="UP000031366">
    <property type="component" value="Unassembled WGS sequence"/>
</dbReference>
<evidence type="ECO:0000256" key="1">
    <source>
        <dbReference type="SAM" id="SignalP"/>
    </source>
</evidence>
<dbReference type="AlphaFoldDB" id="A0A0C1UFQ6"/>
<proteinExistence type="predicted"/>
<evidence type="ECO:0000313" key="2">
    <source>
        <dbReference type="EMBL" id="KIE46245.1"/>
    </source>
</evidence>
<dbReference type="EMBL" id="AYSO01000017">
    <property type="protein sequence ID" value="KIE46245.1"/>
    <property type="molecule type" value="Genomic_DNA"/>
</dbReference>
<reference evidence="2 3" key="1">
    <citation type="journal article" date="2015" name="Infect. Genet. Evol.">
        <title>Genomic sequences of six botulinum neurotoxin-producing strains representing three clostridial species illustrate the mobility and diversity of botulinum neurotoxin genes.</title>
        <authorList>
            <person name="Smith T.J."/>
            <person name="Hill K.K."/>
            <person name="Xie G."/>
            <person name="Foley B.T."/>
            <person name="Williamson C.H."/>
            <person name="Foster J.T."/>
            <person name="Johnson S.L."/>
            <person name="Chertkov O."/>
            <person name="Teshima H."/>
            <person name="Gibbons H.S."/>
            <person name="Johnsky L.A."/>
            <person name="Karavis M.A."/>
            <person name="Smith L.A."/>
        </authorList>
    </citation>
    <scope>NUCLEOTIDE SEQUENCE [LARGE SCALE GENOMIC DNA]</scope>
    <source>
        <strain evidence="2 3">CDC 2741</strain>
    </source>
</reference>
<keyword evidence="3" id="KW-1185">Reference proteome</keyword>
<keyword evidence="1" id="KW-0732">Signal</keyword>
<accession>A0A0C1UFQ6</accession>
<feature type="chain" id="PRO_5002140168" evidence="1">
    <location>
        <begin position="27"/>
        <end position="411"/>
    </location>
</feature>
<evidence type="ECO:0000313" key="3">
    <source>
        <dbReference type="Proteomes" id="UP000031366"/>
    </source>
</evidence>